<gene>
    <name evidence="1" type="ORF">LCGC14_2964120</name>
</gene>
<reference evidence="1" key="1">
    <citation type="journal article" date="2015" name="Nature">
        <title>Complex archaea that bridge the gap between prokaryotes and eukaryotes.</title>
        <authorList>
            <person name="Spang A."/>
            <person name="Saw J.H."/>
            <person name="Jorgensen S.L."/>
            <person name="Zaremba-Niedzwiedzka K."/>
            <person name="Martijn J."/>
            <person name="Lind A.E."/>
            <person name="van Eijk R."/>
            <person name="Schleper C."/>
            <person name="Guy L."/>
            <person name="Ettema T.J."/>
        </authorList>
    </citation>
    <scope>NUCLEOTIDE SEQUENCE</scope>
</reference>
<organism evidence="1">
    <name type="scientific">marine sediment metagenome</name>
    <dbReference type="NCBI Taxonomy" id="412755"/>
    <lineage>
        <taxon>unclassified sequences</taxon>
        <taxon>metagenomes</taxon>
        <taxon>ecological metagenomes</taxon>
    </lineage>
</organism>
<comment type="caution">
    <text evidence="1">The sequence shown here is derived from an EMBL/GenBank/DDBJ whole genome shotgun (WGS) entry which is preliminary data.</text>
</comment>
<sequence>MDIYSVNMTVEDYMDLEPCGSVHPDHPDVVCIKKGKCSTDWHMAERTAANRYTWIVQWGKDLEDFISRFKCKSIVGELLPIT</sequence>
<protein>
    <submittedName>
        <fullName evidence="1">Uncharacterized protein</fullName>
    </submittedName>
</protein>
<accession>A0A0F8XBD7</accession>
<proteinExistence type="predicted"/>
<dbReference type="AlphaFoldDB" id="A0A0F8XBD7"/>
<name>A0A0F8XBD7_9ZZZZ</name>
<evidence type="ECO:0000313" key="1">
    <source>
        <dbReference type="EMBL" id="KKK66437.1"/>
    </source>
</evidence>
<dbReference type="EMBL" id="LAZR01060080">
    <property type="protein sequence ID" value="KKK66437.1"/>
    <property type="molecule type" value="Genomic_DNA"/>
</dbReference>